<dbReference type="InterPro" id="IPR021139">
    <property type="entry name" value="NYN"/>
</dbReference>
<feature type="region of interest" description="Disordered" evidence="1">
    <location>
        <begin position="187"/>
        <end position="208"/>
    </location>
</feature>
<accession>A0A317E442</accession>
<dbReference type="Proteomes" id="UP000245461">
    <property type="component" value="Unassembled WGS sequence"/>
</dbReference>
<feature type="domain" description="NYN" evidence="2">
    <location>
        <begin position="8"/>
        <end position="165"/>
    </location>
</feature>
<evidence type="ECO:0000313" key="4">
    <source>
        <dbReference type="Proteomes" id="UP000245461"/>
    </source>
</evidence>
<proteinExistence type="predicted"/>
<name>A0A317E442_9PROT</name>
<organism evidence="3 4">
    <name type="scientific">Zavarzinia aquatilis</name>
    <dbReference type="NCBI Taxonomy" id="2211142"/>
    <lineage>
        <taxon>Bacteria</taxon>
        <taxon>Pseudomonadati</taxon>
        <taxon>Pseudomonadota</taxon>
        <taxon>Alphaproteobacteria</taxon>
        <taxon>Rhodospirillales</taxon>
        <taxon>Zavarziniaceae</taxon>
        <taxon>Zavarzinia</taxon>
    </lineage>
</organism>
<dbReference type="Gene3D" id="3.40.50.1010">
    <property type="entry name" value="5'-nuclease"/>
    <property type="match status" value="1"/>
</dbReference>
<dbReference type="PANTHER" id="PTHR35458">
    <property type="entry name" value="SLR0755 PROTEIN"/>
    <property type="match status" value="1"/>
</dbReference>
<dbReference type="EMBL" id="QGLE01000007">
    <property type="protein sequence ID" value="PWR21411.1"/>
    <property type="molecule type" value="Genomic_DNA"/>
</dbReference>
<reference evidence="3 4" key="1">
    <citation type="submission" date="2018-05" db="EMBL/GenBank/DDBJ databases">
        <title>Zavarzinia sp. HR-AS.</title>
        <authorList>
            <person name="Lee Y."/>
            <person name="Jeon C.O."/>
        </authorList>
    </citation>
    <scope>NUCLEOTIDE SEQUENCE [LARGE SCALE GENOMIC DNA]</scope>
    <source>
        <strain evidence="3 4">HR-AS</strain>
    </source>
</reference>
<dbReference type="GO" id="GO:0004540">
    <property type="term" value="F:RNA nuclease activity"/>
    <property type="evidence" value="ECO:0007669"/>
    <property type="project" value="InterPro"/>
</dbReference>
<dbReference type="RefSeq" id="WP_109906588.1">
    <property type="nucleotide sequence ID" value="NZ_QGLE01000007.1"/>
</dbReference>
<sequence length="208" mass="23528">MTFYPNERIALFIDGANLFSAARSLGFDIDYRRLLSEFAKRGRMIRAYYYTALLEGEEYSPIRPLIDWLDYNGYTVVTKPAKEFTDAQGRRRIKGGMDIELACDMLDLSPRLDHAILFSGDGGFRRLVEAVQARGVRVSVVSTVRSSPPMTADELRRQADHFIELTDLAPLIMRDPALREQNQRDRGNAILDDDDTGNALPPGVLGRR</sequence>
<keyword evidence="4" id="KW-1185">Reference proteome</keyword>
<dbReference type="OrthoDB" id="9794137at2"/>
<dbReference type="Pfam" id="PF01936">
    <property type="entry name" value="NYN"/>
    <property type="match status" value="1"/>
</dbReference>
<gene>
    <name evidence="3" type="ORF">DKG74_13335</name>
</gene>
<dbReference type="PANTHER" id="PTHR35458:SF2">
    <property type="entry name" value="SLR0755 PROTEIN"/>
    <property type="match status" value="1"/>
</dbReference>
<comment type="caution">
    <text evidence="3">The sequence shown here is derived from an EMBL/GenBank/DDBJ whole genome shotgun (WGS) entry which is preliminary data.</text>
</comment>
<dbReference type="InterPro" id="IPR047140">
    <property type="entry name" value="LabA"/>
</dbReference>
<dbReference type="CDD" id="cd10911">
    <property type="entry name" value="PIN_LabA"/>
    <property type="match status" value="1"/>
</dbReference>
<evidence type="ECO:0000256" key="1">
    <source>
        <dbReference type="SAM" id="MobiDB-lite"/>
    </source>
</evidence>
<protein>
    <submittedName>
        <fullName evidence="3">NYN domain-containing protein</fullName>
    </submittedName>
</protein>
<dbReference type="AlphaFoldDB" id="A0A317E442"/>
<evidence type="ECO:0000259" key="2">
    <source>
        <dbReference type="Pfam" id="PF01936"/>
    </source>
</evidence>
<evidence type="ECO:0000313" key="3">
    <source>
        <dbReference type="EMBL" id="PWR21411.1"/>
    </source>
</evidence>